<keyword evidence="3" id="KW-0539">Nucleus</keyword>
<dbReference type="PROSITE" id="PS00463">
    <property type="entry name" value="ZN2_CY6_FUNGAL_1"/>
    <property type="match status" value="1"/>
</dbReference>
<dbReference type="GO" id="GO:0003677">
    <property type="term" value="F:DNA binding"/>
    <property type="evidence" value="ECO:0007669"/>
    <property type="project" value="InterPro"/>
</dbReference>
<protein>
    <recommendedName>
        <fullName evidence="5">Zn(2)-C6 fungal-type domain-containing protein</fullName>
    </recommendedName>
</protein>
<proteinExistence type="predicted"/>
<dbReference type="GO" id="GO:0008270">
    <property type="term" value="F:zinc ion binding"/>
    <property type="evidence" value="ECO:0007669"/>
    <property type="project" value="InterPro"/>
</dbReference>
<dbReference type="PROSITE" id="PS50048">
    <property type="entry name" value="ZN2_CY6_FUNGAL_2"/>
    <property type="match status" value="1"/>
</dbReference>
<keyword evidence="2" id="KW-0479">Metal-binding</keyword>
<evidence type="ECO:0000256" key="4">
    <source>
        <dbReference type="SAM" id="MobiDB-lite"/>
    </source>
</evidence>
<dbReference type="Proteomes" id="UP000559256">
    <property type="component" value="Unassembled WGS sequence"/>
</dbReference>
<dbReference type="Pfam" id="PF04082">
    <property type="entry name" value="Fungal_trans"/>
    <property type="match status" value="1"/>
</dbReference>
<dbReference type="GO" id="GO:0000981">
    <property type="term" value="F:DNA-binding transcription factor activity, RNA polymerase II-specific"/>
    <property type="evidence" value="ECO:0007669"/>
    <property type="project" value="InterPro"/>
</dbReference>
<dbReference type="InterPro" id="IPR036864">
    <property type="entry name" value="Zn2-C6_fun-type_DNA-bd_sf"/>
</dbReference>
<comment type="caution">
    <text evidence="6">The sequence shown here is derived from an EMBL/GenBank/DDBJ whole genome shotgun (WGS) entry which is preliminary data.</text>
</comment>
<keyword evidence="7" id="KW-1185">Reference proteome</keyword>
<evidence type="ECO:0000313" key="6">
    <source>
        <dbReference type="EMBL" id="KAF5345297.1"/>
    </source>
</evidence>
<feature type="domain" description="Zn(2)-C6 fungal-type" evidence="5">
    <location>
        <begin position="40"/>
        <end position="71"/>
    </location>
</feature>
<reference evidence="6 7" key="1">
    <citation type="journal article" date="2020" name="ISME J.">
        <title>Uncovering the hidden diversity of litter-decomposition mechanisms in mushroom-forming fungi.</title>
        <authorList>
            <person name="Floudas D."/>
            <person name="Bentzer J."/>
            <person name="Ahren D."/>
            <person name="Johansson T."/>
            <person name="Persson P."/>
            <person name="Tunlid A."/>
        </authorList>
    </citation>
    <scope>NUCLEOTIDE SEQUENCE [LARGE SCALE GENOMIC DNA]</scope>
    <source>
        <strain evidence="6 7">CBS 291.85</strain>
    </source>
</reference>
<dbReference type="InterPro" id="IPR007219">
    <property type="entry name" value="XnlR_reg_dom"/>
</dbReference>
<feature type="region of interest" description="Disordered" evidence="4">
    <location>
        <begin position="748"/>
        <end position="797"/>
    </location>
</feature>
<sequence length="797" mass="89156">MEKTESVSPPPVNMETPRVDPQPQAASPREKKTRRRLRLSCVECTKRRQKCDRKYPCGLCVSRDVSHLCRWESVPFARPPPGRPPNYPGPDSETVIRELTERITVLERALAERETEFHSDPDSDQKLYSPAFSSDNSPLPLQESSFYFPPDAHLSGFVPLPVQPTYWEVFKPADSLIHLALGQLGEYLGRGSSLDCLRIISVGEQSEIPSFRYNTSTEAFLGSQWPDRLLTSIEQLASNTPSVENMNLLLPTFFSKKNWAFGIPEDWFYDAVSQLMNPLHRTHTDMRINPNWLSLLFAVLACASNTDCAGNDEVANPKMSISSDRYFSASTNALNIAESMYQDRPSLDLTDAMPFSATDGSVLGCLAVPILCDHYVAKGRLSEAWKLLGRWLRIAEAIGLHVDPDRHGWRDMSQEKKGLRRIAWHNLTAWDKFYSLALGRPSMTGQTCSVKPSAINSGDGYGFARTALHKLSDIAGEINTKCLGSELPSFQVIEDLDDGLERWKYGLLPGLHVYDLNSGVMPSTSPEVFQMTYSPPRIHNLSDQSYTLSTWYWFIRLKMHLVHVAYGSGSAPGTSRNAQTLSRARSRVHAITSCVQLIQLQCDVYENIVVGSRPLTATTRCPNWELRQNQDQNIRTTHLPQWGFQSVYTLFEASIALACVRDWQLLGEDTITISHAEILLHRAYNVFNCIVNEKPPASFTQASGTGTGSGEDLPTAACSLLRMLLRKAEPDLEDQALQDLRGFQNLQQQHQQVIPGPQSHSQSLMTSTNSYPLTLATPAPPSPPLHQSQSLMARSYP</sequence>
<evidence type="ECO:0000256" key="1">
    <source>
        <dbReference type="ARBA" id="ARBA00004123"/>
    </source>
</evidence>
<accession>A0A8H5FQQ7</accession>
<organism evidence="6 7">
    <name type="scientific">Tetrapyrgos nigripes</name>
    <dbReference type="NCBI Taxonomy" id="182062"/>
    <lineage>
        <taxon>Eukaryota</taxon>
        <taxon>Fungi</taxon>
        <taxon>Dikarya</taxon>
        <taxon>Basidiomycota</taxon>
        <taxon>Agaricomycotina</taxon>
        <taxon>Agaricomycetes</taxon>
        <taxon>Agaricomycetidae</taxon>
        <taxon>Agaricales</taxon>
        <taxon>Marasmiineae</taxon>
        <taxon>Marasmiaceae</taxon>
        <taxon>Tetrapyrgos</taxon>
    </lineage>
</organism>
<name>A0A8H5FQQ7_9AGAR</name>
<feature type="compositionally biased region" description="Polar residues" evidence="4">
    <location>
        <begin position="758"/>
        <end position="769"/>
    </location>
</feature>
<gene>
    <name evidence="6" type="ORF">D9758_008475</name>
</gene>
<dbReference type="InterPro" id="IPR050613">
    <property type="entry name" value="Sec_Metabolite_Reg"/>
</dbReference>
<dbReference type="AlphaFoldDB" id="A0A8H5FQQ7"/>
<dbReference type="GO" id="GO:0006351">
    <property type="term" value="P:DNA-templated transcription"/>
    <property type="evidence" value="ECO:0007669"/>
    <property type="project" value="InterPro"/>
</dbReference>
<evidence type="ECO:0000256" key="2">
    <source>
        <dbReference type="ARBA" id="ARBA00022723"/>
    </source>
</evidence>
<dbReference type="InterPro" id="IPR001138">
    <property type="entry name" value="Zn2Cys6_DnaBD"/>
</dbReference>
<dbReference type="EMBL" id="JAACJM010000113">
    <property type="protein sequence ID" value="KAF5345297.1"/>
    <property type="molecule type" value="Genomic_DNA"/>
</dbReference>
<dbReference type="PANTHER" id="PTHR31001:SF87">
    <property type="entry name" value="COL-21"/>
    <property type="match status" value="1"/>
</dbReference>
<dbReference type="OrthoDB" id="3364175at2759"/>
<dbReference type="CDD" id="cd12148">
    <property type="entry name" value="fungal_TF_MHR"/>
    <property type="match status" value="1"/>
</dbReference>
<comment type="subcellular location">
    <subcellularLocation>
        <location evidence="1">Nucleus</location>
    </subcellularLocation>
</comment>
<dbReference type="Gene3D" id="4.10.240.10">
    <property type="entry name" value="Zn(2)-C6 fungal-type DNA-binding domain"/>
    <property type="match status" value="1"/>
</dbReference>
<evidence type="ECO:0000313" key="7">
    <source>
        <dbReference type="Proteomes" id="UP000559256"/>
    </source>
</evidence>
<dbReference type="SMART" id="SM00066">
    <property type="entry name" value="GAL4"/>
    <property type="match status" value="1"/>
</dbReference>
<dbReference type="SUPFAM" id="SSF57701">
    <property type="entry name" value="Zn2/Cys6 DNA-binding domain"/>
    <property type="match status" value="1"/>
</dbReference>
<dbReference type="GO" id="GO:0005634">
    <property type="term" value="C:nucleus"/>
    <property type="evidence" value="ECO:0007669"/>
    <property type="project" value="UniProtKB-SubCell"/>
</dbReference>
<dbReference type="PANTHER" id="PTHR31001">
    <property type="entry name" value="UNCHARACTERIZED TRANSCRIPTIONAL REGULATORY PROTEIN"/>
    <property type="match status" value="1"/>
</dbReference>
<evidence type="ECO:0000256" key="3">
    <source>
        <dbReference type="ARBA" id="ARBA00023242"/>
    </source>
</evidence>
<feature type="region of interest" description="Disordered" evidence="4">
    <location>
        <begin position="1"/>
        <end position="33"/>
    </location>
</feature>
<evidence type="ECO:0000259" key="5">
    <source>
        <dbReference type="PROSITE" id="PS50048"/>
    </source>
</evidence>
<dbReference type="SMART" id="SM00906">
    <property type="entry name" value="Fungal_trans"/>
    <property type="match status" value="1"/>
</dbReference>